<proteinExistence type="predicted"/>
<dbReference type="PROSITE" id="PS50181">
    <property type="entry name" value="FBOX"/>
    <property type="match status" value="1"/>
</dbReference>
<dbReference type="Proteomes" id="UP000027222">
    <property type="component" value="Unassembled WGS sequence"/>
</dbReference>
<organism evidence="3 4">
    <name type="scientific">Galerina marginata (strain CBS 339.88)</name>
    <dbReference type="NCBI Taxonomy" id="685588"/>
    <lineage>
        <taxon>Eukaryota</taxon>
        <taxon>Fungi</taxon>
        <taxon>Dikarya</taxon>
        <taxon>Basidiomycota</taxon>
        <taxon>Agaricomycotina</taxon>
        <taxon>Agaricomycetes</taxon>
        <taxon>Agaricomycetidae</taxon>
        <taxon>Agaricales</taxon>
        <taxon>Agaricineae</taxon>
        <taxon>Strophariaceae</taxon>
        <taxon>Galerina</taxon>
    </lineage>
</organism>
<dbReference type="OrthoDB" id="9991317at2759"/>
<protein>
    <recommendedName>
        <fullName evidence="2">F-box domain-containing protein</fullName>
    </recommendedName>
</protein>
<dbReference type="SUPFAM" id="SSF48452">
    <property type="entry name" value="TPR-like"/>
    <property type="match status" value="1"/>
</dbReference>
<name>A0A067T366_GALM3</name>
<dbReference type="Pfam" id="PF12937">
    <property type="entry name" value="F-box-like"/>
    <property type="match status" value="1"/>
</dbReference>
<keyword evidence="1" id="KW-0732">Signal</keyword>
<dbReference type="InterPro" id="IPR024983">
    <property type="entry name" value="CHAT_dom"/>
</dbReference>
<evidence type="ECO:0000313" key="4">
    <source>
        <dbReference type="Proteomes" id="UP000027222"/>
    </source>
</evidence>
<dbReference type="InterPro" id="IPR001810">
    <property type="entry name" value="F-box_dom"/>
</dbReference>
<dbReference type="InterPro" id="IPR011990">
    <property type="entry name" value="TPR-like_helical_dom_sf"/>
</dbReference>
<evidence type="ECO:0000256" key="1">
    <source>
        <dbReference type="SAM" id="SignalP"/>
    </source>
</evidence>
<feature type="domain" description="F-box" evidence="2">
    <location>
        <begin position="2027"/>
        <end position="2072"/>
    </location>
</feature>
<feature type="signal peptide" evidence="1">
    <location>
        <begin position="1"/>
        <end position="19"/>
    </location>
</feature>
<reference evidence="4" key="1">
    <citation type="journal article" date="2014" name="Proc. Natl. Acad. Sci. U.S.A.">
        <title>Extensive sampling of basidiomycete genomes demonstrates inadequacy of the white-rot/brown-rot paradigm for wood decay fungi.</title>
        <authorList>
            <person name="Riley R."/>
            <person name="Salamov A.A."/>
            <person name="Brown D.W."/>
            <person name="Nagy L.G."/>
            <person name="Floudas D."/>
            <person name="Held B.W."/>
            <person name="Levasseur A."/>
            <person name="Lombard V."/>
            <person name="Morin E."/>
            <person name="Otillar R."/>
            <person name="Lindquist E.A."/>
            <person name="Sun H."/>
            <person name="LaButti K.M."/>
            <person name="Schmutz J."/>
            <person name="Jabbour D."/>
            <person name="Luo H."/>
            <person name="Baker S.E."/>
            <person name="Pisabarro A.G."/>
            <person name="Walton J.D."/>
            <person name="Blanchette R.A."/>
            <person name="Henrissat B."/>
            <person name="Martin F."/>
            <person name="Cullen D."/>
            <person name="Hibbett D.S."/>
            <person name="Grigoriev I.V."/>
        </authorList>
    </citation>
    <scope>NUCLEOTIDE SEQUENCE [LARGE SCALE GENOMIC DNA]</scope>
    <source>
        <strain evidence="4">CBS 339.88</strain>
    </source>
</reference>
<evidence type="ECO:0000259" key="2">
    <source>
        <dbReference type="PROSITE" id="PS50181"/>
    </source>
</evidence>
<dbReference type="Gene3D" id="1.25.40.10">
    <property type="entry name" value="Tetratricopeptide repeat domain"/>
    <property type="match status" value="1"/>
</dbReference>
<feature type="chain" id="PRO_5001646431" description="F-box domain-containing protein" evidence="1">
    <location>
        <begin position="20"/>
        <end position="2505"/>
    </location>
</feature>
<dbReference type="SUPFAM" id="SSF81383">
    <property type="entry name" value="F-box domain"/>
    <property type="match status" value="1"/>
</dbReference>
<sequence>MPFKLFLIALLSLMPSVDAINEYNTIANAPKPATCGNSGVLPGGGWIANKRCGYIMGTAVAGRKFDVESTDSTGYHYGRYRGTGGNFCTFLIPSSLDLSSQVSGIASSCSTTTSSALCNRQHFGIDFDSPPHQGDGAITVPINLGACSGFYNYFVDSNFVSGAFQDPVPFSLAATSSAGYRYTTRDGQASMLPAVKQLAINSASYDAAREARTLFNIRGRRKLTSKGKFPFEQLISTALLRTPTGSKTGIKRRMTCSPEPSPTGPDGYVSGRFMIVLRNITIKPLLSADIPSHAPLFVQLTIGQLVLDETEPVQKDDVEADWKLPDTFLIPIVHSSFIISVISKGIQGGLRDIGSIQIDVGAVAASAAERETLFVVKVKNAAGGARQFELSFTAVLTTSNLCVGPSPESVITAAASLSREGIIALLTQIVISDATCMNADLGLLNTMFGVLLRLPSHENKSKAQGLGLLANIHLARYDIFLKSVDDEPKAHPLYEIYAGGLKMAVSMLKGALSIAENDHPKRPWLMVTLSMCLQRRLLQEATDTTIFNSTVHKMQGVVPNIPDNEPNKPLLSHYLGVVLKNRFLGTGDVADLEASILALDDAVRLTPNIAPTKSTFLTDLSSALSSRFELLNHPADISRSLLLREDALRLTPDDDPTKPAELKLLGHAFFLRFEQFCDLDHINKSILAYEDALRLTEDSHRERPFLLNNLSASLSLRCKKLGPFGNVDDLRRSVSLIEDAIQVAPDEQTKFVFMVNLGNSLHSQIKRTLDITDVKRYSEVAEATVHLASDSDPNQVVLLEGFVDLIESNFNEFCAHNVIDQLLVLFQSTINILPDDHDAKPMLLHKMAFFLFRGFEVEPVHIKFNIDRPMVMLEEALGFISPKDPRRSSWTSTLAQFYLRRFILIHDLSDVQKSFDLSNHVLQLVDDEHPERPFILHTLANSQFHLSESSSSTGGIKESLIHYKNALEILPEGHTESVVWSVDFGIALLRNFEVSGRLEDLNDSVDVLEEAANGLHNNHYARKRCLDNLSHALFCRFNKLLNFKDLDAAMKIMHDHAFIAPDGNSGELFDKFVDYFRRFLEDDKDIEASALEFKKVASSLTVDEAFRNLRLRNLSLFFSIRLKIPGDLGNIDQTILDILEDGVKLLPDHYPHKIRWFIMLGNLLALRFRRHKENGGLDRAICLFEQAIKLASKSNGQPFNAASYLSYGTSLHERYVAFGDLADLNQAINILQSAVHLCPDADPVKYLLSDSLGNTYLVRFKQLGDIADFDKSVQAFHDGLIQVPTDHKDRAALQRNIGFTLIHRLKLVGNPDDADQAISIFQQDLQHDIVDQDATEKINKSIEYSEALLHRFWHFRDSSDVNEAITFLQNIAGTTSEDHPSRNSLMHSVGSALSQRFVQLGDLDDINGCISAYQEANRLTPNSHPLKYSILFDLGRWLPARYERLHDVNDLENAEAALSAAILLQAGPTRARFRIASLLGYWRQYFMRPGSLEAYASSMQFLPKLAWLGLSIPNRHFQLLEVGEVILDSVAAAIEASRYDLAVEWLEYGRSIVWGQLVQLRSPLNNLRQVHPELADRLEDLSEKLDRDGENYDSNTSPQDMQHFHDLALERDLLVEKVRLLEGFQGFLRPPIVSDLLHAAKAGPVVAVNVSGFRSDALILVPQQEKIIHVPLPDFPATEARRLLKTLQDLLRSKNALRGEDRAARRSPFAKRDDQDPEVVFESILSTLWKCVAKPILEALGITVPAESPRQSTRIWWCLTGPMAFLPIHAAGLYGKDSLQPGSKLSDFVLSSYTPSFSALINSLKAREVPSRKVLTVALPDEARLPASKHEIEMIHKHNDQLSVSSLMDSQATLENVVLGMHECGWVHFACHGIQDISNSINSALILTEGSRLTLSQISRLQLAHAELAFLSACQTATGDELLPEEAVHLAAGMLSAGYRGVIGTMWSIPDSVAPQIAEDVYSHLFGGPAVPDAAGAACALHFAVKRLRENPVQKPSFFAWVPFVHYGADPNPDSTRRLGSPFLSQLSHMLSLPFELLLIIFSILRQPDIARVARVCSAFLPVARYLIYQDLLLREDDSSLSLILDILKDNDMSSRVRKLRFKCSTTKAEDESVTTPKTDTPTVEHWFERLLSSMTGLVELTLVGYPFSTSQEQGAFVSTIQQSCPSLRAFTYRPNKTTTFPKDSTNLDIGGLQKIVWYSPRALSHENQAISLMSASLASLTDLRILKCSGPDVTCNLEQWNTLLSFRFPSLTSLSIGYHPELYTASETWIQFLVDHPLLQHFSLGANLPRAQYMTMADQNTRLIKEDFLPNLCSLETHHTNIRLLANFGVRSLRQISSLTILKAYYQLTTSSIRTFDLLDDLGGFPLVTKLHIEVKEDDIDYETRQRLLNERMARAFPSVKSWSSNMRLNVDKDELSTFFSYYKNLETIEAPRVMILPTTTPSSSLEVITDYLSPLTSNCPNLREICVPESSSVSELNREGAIYVITRCHEEDGLLINIRQHSL</sequence>
<dbReference type="InterPro" id="IPR036047">
    <property type="entry name" value="F-box-like_dom_sf"/>
</dbReference>
<dbReference type="SUPFAM" id="SSF52047">
    <property type="entry name" value="RNI-like"/>
    <property type="match status" value="1"/>
</dbReference>
<evidence type="ECO:0000313" key="3">
    <source>
        <dbReference type="EMBL" id="KDR77630.1"/>
    </source>
</evidence>
<keyword evidence="4" id="KW-1185">Reference proteome</keyword>
<accession>A0A067T366</accession>
<gene>
    <name evidence="3" type="ORF">GALMADRAFT_138707</name>
</gene>
<dbReference type="HOGENOM" id="CLU_228505_0_0_1"/>
<dbReference type="Pfam" id="PF12770">
    <property type="entry name" value="CHAT"/>
    <property type="match status" value="1"/>
</dbReference>
<dbReference type="EMBL" id="KL142376">
    <property type="protein sequence ID" value="KDR77630.1"/>
    <property type="molecule type" value="Genomic_DNA"/>
</dbReference>
<dbReference type="STRING" id="685588.A0A067T366"/>